<organism evidence="1 2">
    <name type="scientific">Gordonia asplenii</name>
    <dbReference type="NCBI Taxonomy" id="2725283"/>
    <lineage>
        <taxon>Bacteria</taxon>
        <taxon>Bacillati</taxon>
        <taxon>Actinomycetota</taxon>
        <taxon>Actinomycetes</taxon>
        <taxon>Mycobacteriales</taxon>
        <taxon>Gordoniaceae</taxon>
        <taxon>Gordonia</taxon>
    </lineage>
</organism>
<dbReference type="EMBL" id="JABBNB010000020">
    <property type="protein sequence ID" value="NMO03123.1"/>
    <property type="molecule type" value="Genomic_DNA"/>
</dbReference>
<accession>A0A848L3E6</accession>
<dbReference type="InterPro" id="IPR024384">
    <property type="entry name" value="DUF2742"/>
</dbReference>
<sequence length="118" mass="12980">MTTQFDPISGGCQSREISFALTIERLAPTLHRLERHGVPPTIGTHRWLELPTGNPLFVGAVYRAAAQWTLYLDDLQAESVATSNAVAAAADWRGVAKFLRDRSEATRSGIYIPREVTA</sequence>
<dbReference type="AlphaFoldDB" id="A0A848L3E6"/>
<name>A0A848L3E6_9ACTN</name>
<evidence type="ECO:0000313" key="2">
    <source>
        <dbReference type="Proteomes" id="UP000550729"/>
    </source>
</evidence>
<reference evidence="1 2" key="1">
    <citation type="submission" date="2020-04" db="EMBL/GenBank/DDBJ databases">
        <title>Gordonia sp. nov. TBRC 11910.</title>
        <authorList>
            <person name="Suriyachadkun C."/>
        </authorList>
    </citation>
    <scope>NUCLEOTIDE SEQUENCE [LARGE SCALE GENOMIC DNA]</scope>
    <source>
        <strain evidence="1 2">TBRC 11910</strain>
    </source>
</reference>
<gene>
    <name evidence="1" type="ORF">HH308_18075</name>
</gene>
<protein>
    <submittedName>
        <fullName evidence="1">DUF2742 domain-containing protein</fullName>
    </submittedName>
</protein>
<proteinExistence type="predicted"/>
<evidence type="ECO:0000313" key="1">
    <source>
        <dbReference type="EMBL" id="NMO03123.1"/>
    </source>
</evidence>
<dbReference type="RefSeq" id="WP_170195631.1">
    <property type="nucleotide sequence ID" value="NZ_JABBNB010000020.1"/>
</dbReference>
<keyword evidence="2" id="KW-1185">Reference proteome</keyword>
<dbReference type="Proteomes" id="UP000550729">
    <property type="component" value="Unassembled WGS sequence"/>
</dbReference>
<dbReference type="Pfam" id="PF10888">
    <property type="entry name" value="DUF2742"/>
    <property type="match status" value="1"/>
</dbReference>
<comment type="caution">
    <text evidence="1">The sequence shown here is derived from an EMBL/GenBank/DDBJ whole genome shotgun (WGS) entry which is preliminary data.</text>
</comment>